<dbReference type="AlphaFoldDB" id="A0A1H7B0V3"/>
<gene>
    <name evidence="2" type="ORF">SAMN05660742_113114</name>
</gene>
<dbReference type="GO" id="GO:0030655">
    <property type="term" value="P:beta-lactam antibiotic catabolic process"/>
    <property type="evidence" value="ECO:0007669"/>
    <property type="project" value="InterPro"/>
</dbReference>
<dbReference type="Proteomes" id="UP000199662">
    <property type="component" value="Unassembled WGS sequence"/>
</dbReference>
<dbReference type="Gene3D" id="3.40.710.10">
    <property type="entry name" value="DD-peptidase/beta-lactamase superfamily"/>
    <property type="match status" value="1"/>
</dbReference>
<dbReference type="PANTHER" id="PTHR35333:SF3">
    <property type="entry name" value="BETA-LACTAMASE-TYPE TRANSPEPTIDASE FOLD CONTAINING PROTEIN"/>
    <property type="match status" value="1"/>
</dbReference>
<dbReference type="SUPFAM" id="SSF56601">
    <property type="entry name" value="beta-lactamase/transpeptidase-like"/>
    <property type="match status" value="1"/>
</dbReference>
<name>A0A1H7B0V3_9FIRM</name>
<evidence type="ECO:0000313" key="2">
    <source>
        <dbReference type="EMBL" id="SEJ68002.1"/>
    </source>
</evidence>
<dbReference type="PANTHER" id="PTHR35333">
    <property type="entry name" value="BETA-LACTAMASE"/>
    <property type="match status" value="1"/>
</dbReference>
<dbReference type="InterPro" id="IPR045155">
    <property type="entry name" value="Beta-lactam_cat"/>
</dbReference>
<dbReference type="GO" id="GO:0046677">
    <property type="term" value="P:response to antibiotic"/>
    <property type="evidence" value="ECO:0007669"/>
    <property type="project" value="InterPro"/>
</dbReference>
<reference evidence="2 3" key="1">
    <citation type="submission" date="2016-10" db="EMBL/GenBank/DDBJ databases">
        <authorList>
            <person name="de Groot N.N."/>
        </authorList>
    </citation>
    <scope>NUCLEOTIDE SEQUENCE [LARGE SCALE GENOMIC DNA]</scope>
    <source>
        <strain evidence="2 3">DSM 2179</strain>
    </source>
</reference>
<dbReference type="STRING" id="84035.SAMN05660742_113114"/>
<evidence type="ECO:0000313" key="3">
    <source>
        <dbReference type="Proteomes" id="UP000199662"/>
    </source>
</evidence>
<dbReference type="InterPro" id="IPR000871">
    <property type="entry name" value="Beta-lactam_class-A"/>
</dbReference>
<keyword evidence="3" id="KW-1185">Reference proteome</keyword>
<sequence>MMKKLLVGKKVILSIFTCFIFICLIGLSLPEAAGAAEPMSEKWLSKQVSTIPIEKDVKYAVYIKNLKVDDKAVVLNSHKMASASLIKIPIMIEAFNQKNQGKLNFNEQIVIKHAQAVEGGSVYNLPDGTVLTVGQILDLMIVQSDNTAANILIDKLKMENINAMIQKLGCKDTILQRKMMDFEAVKQGRQNYTSVTDMANILGKLYNSQCLDPESDKAMLAIMLQQEDNTVIPAQIPHDLKIAHKTGELDGMYYDCGIIYGHSSDYILCIMAENVKDEPHVLYDMSSLSLAIYDKIGR</sequence>
<dbReference type="RefSeq" id="WP_091832664.1">
    <property type="nucleotide sequence ID" value="NZ_FNZK01000013.1"/>
</dbReference>
<dbReference type="GO" id="GO:0008800">
    <property type="term" value="F:beta-lactamase activity"/>
    <property type="evidence" value="ECO:0007669"/>
    <property type="project" value="InterPro"/>
</dbReference>
<dbReference type="InterPro" id="IPR012338">
    <property type="entry name" value="Beta-lactam/transpept-like"/>
</dbReference>
<dbReference type="Pfam" id="PF13354">
    <property type="entry name" value="Beta-lactamase2"/>
    <property type="match status" value="1"/>
</dbReference>
<evidence type="ECO:0000259" key="1">
    <source>
        <dbReference type="Pfam" id="PF13354"/>
    </source>
</evidence>
<dbReference type="EMBL" id="FNZK01000013">
    <property type="protein sequence ID" value="SEJ68002.1"/>
    <property type="molecule type" value="Genomic_DNA"/>
</dbReference>
<proteinExistence type="predicted"/>
<feature type="domain" description="Beta-lactamase class A catalytic" evidence="1">
    <location>
        <begin position="61"/>
        <end position="271"/>
    </location>
</feature>
<accession>A0A1H7B0V3</accession>
<protein>
    <submittedName>
        <fullName evidence="2">Beta-lactamase class A</fullName>
    </submittedName>
</protein>
<organism evidence="2 3">
    <name type="scientific">Propionispira arboris</name>
    <dbReference type="NCBI Taxonomy" id="84035"/>
    <lineage>
        <taxon>Bacteria</taxon>
        <taxon>Bacillati</taxon>
        <taxon>Bacillota</taxon>
        <taxon>Negativicutes</taxon>
        <taxon>Selenomonadales</taxon>
        <taxon>Selenomonadaceae</taxon>
        <taxon>Propionispira</taxon>
    </lineage>
</organism>